<dbReference type="Pfam" id="PF12867">
    <property type="entry name" value="DinB_2"/>
    <property type="match status" value="1"/>
</dbReference>
<dbReference type="Gene3D" id="1.20.120.450">
    <property type="entry name" value="dinb family like domain"/>
    <property type="match status" value="1"/>
</dbReference>
<evidence type="ECO:0000259" key="1">
    <source>
        <dbReference type="Pfam" id="PF12867"/>
    </source>
</evidence>
<proteinExistence type="predicted"/>
<dbReference type="OrthoDB" id="5022306at2"/>
<organism evidence="2 3">
    <name type="scientific">Acrocarpospora corrugata</name>
    <dbReference type="NCBI Taxonomy" id="35763"/>
    <lineage>
        <taxon>Bacteria</taxon>
        <taxon>Bacillati</taxon>
        <taxon>Actinomycetota</taxon>
        <taxon>Actinomycetes</taxon>
        <taxon>Streptosporangiales</taxon>
        <taxon>Streptosporangiaceae</taxon>
        <taxon>Acrocarpospora</taxon>
    </lineage>
</organism>
<dbReference type="SUPFAM" id="SSF109854">
    <property type="entry name" value="DinB/YfiT-like putative metalloenzymes"/>
    <property type="match status" value="1"/>
</dbReference>
<dbReference type="InterPro" id="IPR024775">
    <property type="entry name" value="DinB-like"/>
</dbReference>
<reference evidence="2 3" key="1">
    <citation type="submission" date="2019-10" db="EMBL/GenBank/DDBJ databases">
        <title>Whole genome shotgun sequence of Acrocarpospora corrugata NBRC 13972.</title>
        <authorList>
            <person name="Ichikawa N."/>
            <person name="Kimura A."/>
            <person name="Kitahashi Y."/>
            <person name="Komaki H."/>
            <person name="Oguchi A."/>
        </authorList>
    </citation>
    <scope>NUCLEOTIDE SEQUENCE [LARGE SCALE GENOMIC DNA]</scope>
    <source>
        <strain evidence="2 3">NBRC 13972</strain>
    </source>
</reference>
<feature type="domain" description="DinB-like" evidence="1">
    <location>
        <begin position="14"/>
        <end position="176"/>
    </location>
</feature>
<dbReference type="EMBL" id="BLAD01000126">
    <property type="protein sequence ID" value="GES06054.1"/>
    <property type="molecule type" value="Genomic_DNA"/>
</dbReference>
<sequence>MELRTDRVGILLDQLKFSFEYARERMAGLTDDEYFWEPAEGAWSVRRRTETSASAAFGKGEWVCEYAAPEPSSPPVTTIAWRMAHLIVGFDLRWEWTFGGREKLFDDLEIPHTADDAQDQLWKIVDRWSEDVAGLDETQLDTVGLSQFPAGLDTGIPFIGILWWQNREFIHHMAEIALLRDLARAGCSNHSSGSQH</sequence>
<evidence type="ECO:0000313" key="2">
    <source>
        <dbReference type="EMBL" id="GES06054.1"/>
    </source>
</evidence>
<protein>
    <recommendedName>
        <fullName evidence="1">DinB-like domain-containing protein</fullName>
    </recommendedName>
</protein>
<comment type="caution">
    <text evidence="2">The sequence shown here is derived from an EMBL/GenBank/DDBJ whole genome shotgun (WGS) entry which is preliminary data.</text>
</comment>
<dbReference type="RefSeq" id="WP_155341994.1">
    <property type="nucleotide sequence ID" value="NZ_BAAABN010000025.1"/>
</dbReference>
<keyword evidence="3" id="KW-1185">Reference proteome</keyword>
<dbReference type="AlphaFoldDB" id="A0A5M3WAV1"/>
<name>A0A5M3WAV1_9ACTN</name>
<dbReference type="Proteomes" id="UP000334990">
    <property type="component" value="Unassembled WGS sequence"/>
</dbReference>
<gene>
    <name evidence="2" type="ORF">Acor_81230</name>
</gene>
<accession>A0A5M3WAV1</accession>
<dbReference type="InterPro" id="IPR034660">
    <property type="entry name" value="DinB/YfiT-like"/>
</dbReference>
<evidence type="ECO:0000313" key="3">
    <source>
        <dbReference type="Proteomes" id="UP000334990"/>
    </source>
</evidence>